<dbReference type="Pfam" id="PF03456">
    <property type="entry name" value="uDENN"/>
    <property type="match status" value="1"/>
</dbReference>
<feature type="compositionally biased region" description="Polar residues" evidence="1">
    <location>
        <begin position="358"/>
        <end position="380"/>
    </location>
</feature>
<evidence type="ECO:0000259" key="2">
    <source>
        <dbReference type="PROSITE" id="PS50211"/>
    </source>
</evidence>
<dbReference type="SMART" id="SM00801">
    <property type="entry name" value="dDENN"/>
    <property type="match status" value="1"/>
</dbReference>
<dbReference type="AlphaFoldDB" id="A0A9P0CHL3"/>
<gene>
    <name evidence="3" type="ORF">PSYICH_LOCUS3656</name>
</gene>
<dbReference type="SMART" id="SM00799">
    <property type="entry name" value="DENN"/>
    <property type="match status" value="1"/>
</dbReference>
<protein>
    <recommendedName>
        <fullName evidence="2">UDENN domain-containing protein</fullName>
    </recommendedName>
</protein>
<feature type="region of interest" description="Disordered" evidence="1">
    <location>
        <begin position="205"/>
        <end position="227"/>
    </location>
</feature>
<feature type="region of interest" description="Disordered" evidence="1">
    <location>
        <begin position="50"/>
        <end position="78"/>
    </location>
</feature>
<name>A0A9P0CHL3_9CUCU</name>
<proteinExistence type="predicted"/>
<feature type="region of interest" description="Disordered" evidence="1">
    <location>
        <begin position="348"/>
        <end position="380"/>
    </location>
</feature>
<organism evidence="3 4">
    <name type="scientific">Psylliodes chrysocephalus</name>
    <dbReference type="NCBI Taxonomy" id="3402493"/>
    <lineage>
        <taxon>Eukaryota</taxon>
        <taxon>Metazoa</taxon>
        <taxon>Ecdysozoa</taxon>
        <taxon>Arthropoda</taxon>
        <taxon>Hexapoda</taxon>
        <taxon>Insecta</taxon>
        <taxon>Pterygota</taxon>
        <taxon>Neoptera</taxon>
        <taxon>Endopterygota</taxon>
        <taxon>Coleoptera</taxon>
        <taxon>Polyphaga</taxon>
        <taxon>Cucujiformia</taxon>
        <taxon>Chrysomeloidea</taxon>
        <taxon>Chrysomelidae</taxon>
        <taxon>Galerucinae</taxon>
        <taxon>Alticini</taxon>
        <taxon>Psylliodes</taxon>
    </lineage>
</organism>
<dbReference type="Pfam" id="PF02141">
    <property type="entry name" value="DENN"/>
    <property type="match status" value="1"/>
</dbReference>
<reference evidence="3" key="1">
    <citation type="submission" date="2022-01" db="EMBL/GenBank/DDBJ databases">
        <authorList>
            <person name="King R."/>
        </authorList>
    </citation>
    <scope>NUCLEOTIDE SEQUENCE</scope>
</reference>
<dbReference type="PANTHER" id="PTHR15288">
    <property type="entry name" value="DENN DOMAIN-CONTAINING PROTEIN 2"/>
    <property type="match status" value="1"/>
</dbReference>
<dbReference type="InterPro" id="IPR037516">
    <property type="entry name" value="Tripartite_DENN"/>
</dbReference>
<evidence type="ECO:0000313" key="3">
    <source>
        <dbReference type="EMBL" id="CAH1102389.1"/>
    </source>
</evidence>
<dbReference type="InterPro" id="IPR005112">
    <property type="entry name" value="dDENN_dom"/>
</dbReference>
<feature type="compositionally biased region" description="Low complexity" evidence="1">
    <location>
        <begin position="213"/>
        <end position="222"/>
    </location>
</feature>
<dbReference type="InterPro" id="IPR051942">
    <property type="entry name" value="DENN_domain_containing_2"/>
</dbReference>
<feature type="domain" description="UDENN" evidence="2">
    <location>
        <begin position="578"/>
        <end position="1026"/>
    </location>
</feature>
<evidence type="ECO:0000313" key="4">
    <source>
        <dbReference type="Proteomes" id="UP001153636"/>
    </source>
</evidence>
<sequence>MYRPPQNSNRVKLIRKKFENVENNKSPERKNVNSRDRGYLTSADLIKKSSAGEEINQNGKHGLHRQTSDPSRRNIKRTPAFRVDRSVDRTNVSQRNGFNSDPSTLYETKIKQFSAVKNNCDNNSNFLSKKSENEPLLSHRKNVPLLSKSNTSLDFNYIKSKFDNNLANTNGVCNDCHDSTNSSKLDKPFDLSLLYTEPIPKALRRNNSTCTDSSFSPSPVSSEKVESSFPNSPVSINKFDSIYNSSTLKISDKVNNKIEKVGLTDTLKLALSKPLPKGPAPKKPPRAFQIEKDDIFLPDKVLEKKPLIHPKSKSPLSRSDPKYMLTKLEDALRNNKLRARKPAKTDLLINSGEDSDDSVLTRTKSNRTLPRLPSQESDSDYNTSAFNFNCLNGFKFALTNYEKIKEPNSCFFVGSPKEEPVYAEPFHYRKDSLDSAAIRREGSSRSKQSARNSLYYMSTPVLTAGGKFIHNMTESPDKQMSAENSSLSSFTSDADTASPTEETPKIRTIIECYESRNSPSRKTSDTNVNRVEDLKNSLQQTLDTSFSNIGAIKDTDSENESKVTDIIKKFETYRLTMPKYCSVKLSKEKLFYCCMIIEKVKDMARIKFKYPSNAVIPQSMENLCFPESDNQNLDMSNQTQNYSLLITNDKGERTFGYCRRVLPEGSTSCLPLAYCILSKYRAPRFYKKILVELESRHGIPNKYRDELISQFYNQKFPKPGDSIRINLTNIEPNIYKTDKENSIKENSEESVELLSYVHVNRTGEFIGSNKNDANAEHIFVNEKDIKKSCSIPSYIVQTKEKNELVLTLHPDTRFEDSDLKKLHQLPHDILLKIFSSMLLERKVILISSMISKLSSCIDSLQSILYPFTWHHTCIPILPEALWDIVESPTPVICGVMSNDVLEGYQIENGIVVDLDSGTVKKEEGDENKILAGSMQKVWRRSLALANRAATSMEYVHSVYLSDAYLQVFVICFKDYKNYFKDGVFQKEEFLKSGKTKGIKRFLKMFTETYMFLAFVDTVLNTPENLVEFDKKIEMYGSDDSHVILDKLLEWNR</sequence>
<dbReference type="Pfam" id="PF03455">
    <property type="entry name" value="dDENN"/>
    <property type="match status" value="1"/>
</dbReference>
<dbReference type="PROSITE" id="PS50211">
    <property type="entry name" value="DENN"/>
    <property type="match status" value="1"/>
</dbReference>
<dbReference type="InterPro" id="IPR005113">
    <property type="entry name" value="uDENN_dom"/>
</dbReference>
<accession>A0A9P0CHL3</accession>
<dbReference type="Proteomes" id="UP001153636">
    <property type="component" value="Chromosome 13"/>
</dbReference>
<dbReference type="Gene3D" id="3.30.450.200">
    <property type="match status" value="1"/>
</dbReference>
<dbReference type="OrthoDB" id="10266080at2759"/>
<dbReference type="PANTHER" id="PTHR15288:SF0">
    <property type="entry name" value="UDENN DOMAIN-CONTAINING PROTEIN"/>
    <property type="match status" value="1"/>
</dbReference>
<dbReference type="InterPro" id="IPR043153">
    <property type="entry name" value="DENN_C"/>
</dbReference>
<dbReference type="EMBL" id="OV651825">
    <property type="protein sequence ID" value="CAH1102389.1"/>
    <property type="molecule type" value="Genomic_DNA"/>
</dbReference>
<feature type="region of interest" description="Disordered" evidence="1">
    <location>
        <begin position="476"/>
        <end position="501"/>
    </location>
</feature>
<evidence type="ECO:0000256" key="1">
    <source>
        <dbReference type="SAM" id="MobiDB-lite"/>
    </source>
</evidence>
<dbReference type="Gene3D" id="3.40.50.11500">
    <property type="match status" value="1"/>
</dbReference>
<dbReference type="SMART" id="SM00800">
    <property type="entry name" value="uDENN"/>
    <property type="match status" value="1"/>
</dbReference>
<feature type="compositionally biased region" description="Polar residues" evidence="1">
    <location>
        <begin position="481"/>
        <end position="501"/>
    </location>
</feature>
<dbReference type="InterPro" id="IPR001194">
    <property type="entry name" value="cDENN_dom"/>
</dbReference>
<keyword evidence="4" id="KW-1185">Reference proteome</keyword>